<dbReference type="AlphaFoldDB" id="A0A918AF56"/>
<proteinExistence type="predicted"/>
<evidence type="ECO:0000313" key="1">
    <source>
        <dbReference type="EMBL" id="GGP18293.1"/>
    </source>
</evidence>
<evidence type="ECO:0008006" key="3">
    <source>
        <dbReference type="Google" id="ProtNLM"/>
    </source>
</evidence>
<keyword evidence="2" id="KW-1185">Reference proteome</keyword>
<accession>A0A918AF56</accession>
<comment type="caution">
    <text evidence="1">The sequence shown here is derived from an EMBL/GenBank/DDBJ whole genome shotgun (WGS) entry which is preliminary data.</text>
</comment>
<dbReference type="RefSeq" id="WP_189144927.1">
    <property type="nucleotide sequence ID" value="NZ_BMNK01000029.1"/>
</dbReference>
<name>A0A918AF56_9ACTN</name>
<protein>
    <recommendedName>
        <fullName evidence="3">Transposase</fullName>
    </recommendedName>
</protein>
<gene>
    <name evidence="1" type="ORF">GCM10012278_89960</name>
</gene>
<evidence type="ECO:0000313" key="2">
    <source>
        <dbReference type="Proteomes" id="UP000660745"/>
    </source>
</evidence>
<reference evidence="1" key="1">
    <citation type="journal article" date="2014" name="Int. J. Syst. Evol. Microbiol.">
        <title>Complete genome sequence of Corynebacterium casei LMG S-19264T (=DSM 44701T), isolated from a smear-ripened cheese.</title>
        <authorList>
            <consortium name="US DOE Joint Genome Institute (JGI-PGF)"/>
            <person name="Walter F."/>
            <person name="Albersmeier A."/>
            <person name="Kalinowski J."/>
            <person name="Ruckert C."/>
        </authorList>
    </citation>
    <scope>NUCLEOTIDE SEQUENCE</scope>
    <source>
        <strain evidence="1">CGMCC 4.7430</strain>
    </source>
</reference>
<reference evidence="1" key="2">
    <citation type="submission" date="2020-09" db="EMBL/GenBank/DDBJ databases">
        <authorList>
            <person name="Sun Q."/>
            <person name="Zhou Y."/>
        </authorList>
    </citation>
    <scope>NUCLEOTIDE SEQUENCE</scope>
    <source>
        <strain evidence="1">CGMCC 4.7430</strain>
    </source>
</reference>
<sequence>MRADHPDQTIIGDENFNGREFEQGVTVRQLNLLRPVRKGEPERTGARLFKTLHRTVESMNQTFKSQLDLVHHGGRTQADVIIRVPALTTAIWHDKKTGQPIKRSLTAYDH</sequence>
<dbReference type="EMBL" id="BMNK01000029">
    <property type="protein sequence ID" value="GGP18293.1"/>
    <property type="molecule type" value="Genomic_DNA"/>
</dbReference>
<dbReference type="Proteomes" id="UP000660745">
    <property type="component" value="Unassembled WGS sequence"/>
</dbReference>
<organism evidence="1 2">
    <name type="scientific">Nonomuraea glycinis</name>
    <dbReference type="NCBI Taxonomy" id="2047744"/>
    <lineage>
        <taxon>Bacteria</taxon>
        <taxon>Bacillati</taxon>
        <taxon>Actinomycetota</taxon>
        <taxon>Actinomycetes</taxon>
        <taxon>Streptosporangiales</taxon>
        <taxon>Streptosporangiaceae</taxon>
        <taxon>Nonomuraea</taxon>
    </lineage>
</organism>